<reference evidence="1" key="1">
    <citation type="journal article" date="2020" name="bioRxiv">
        <title>Chromosome-level reference genome of the European wasp spider Argiope bruennichi: a resource for studies on range expansion and evolutionary adaptation.</title>
        <authorList>
            <person name="Sheffer M.M."/>
            <person name="Hoppe A."/>
            <person name="Krehenwinkel H."/>
            <person name="Uhl G."/>
            <person name="Kuss A.W."/>
            <person name="Jensen L."/>
            <person name="Jensen C."/>
            <person name="Gillespie R.G."/>
            <person name="Hoff K.J."/>
            <person name="Prost S."/>
        </authorList>
    </citation>
    <scope>NUCLEOTIDE SEQUENCE</scope>
</reference>
<evidence type="ECO:0000313" key="1">
    <source>
        <dbReference type="EMBL" id="KAF8778672.1"/>
    </source>
</evidence>
<gene>
    <name evidence="1" type="ORF">HNY73_015373</name>
</gene>
<proteinExistence type="predicted"/>
<name>A0A8T0ERV6_ARGBR</name>
<reference evidence="1" key="2">
    <citation type="submission" date="2020-06" db="EMBL/GenBank/DDBJ databases">
        <authorList>
            <person name="Sheffer M."/>
        </authorList>
    </citation>
    <scope>NUCLEOTIDE SEQUENCE</scope>
</reference>
<keyword evidence="2" id="KW-1185">Reference proteome</keyword>
<evidence type="ECO:0000313" key="2">
    <source>
        <dbReference type="Proteomes" id="UP000807504"/>
    </source>
</evidence>
<sequence length="118" mass="13735">MELAIQLEKLAQFGNCFVDVLLSTWKLLTHKRFVAWDILKGRLIDRNDARYYSQSKRRFRIAMGKHSCVEILKSQEICSINQFQMYRKFARDGWGVNALIGNMREALGETSPFGFIKA</sequence>
<dbReference type="Proteomes" id="UP000807504">
    <property type="component" value="Unassembled WGS sequence"/>
</dbReference>
<accession>A0A8T0ERV6</accession>
<protein>
    <submittedName>
        <fullName evidence="1">Uncharacterized protein</fullName>
    </submittedName>
</protein>
<comment type="caution">
    <text evidence="1">The sequence shown here is derived from an EMBL/GenBank/DDBJ whole genome shotgun (WGS) entry which is preliminary data.</text>
</comment>
<dbReference type="EMBL" id="JABXBU010002072">
    <property type="protein sequence ID" value="KAF8778672.1"/>
    <property type="molecule type" value="Genomic_DNA"/>
</dbReference>
<organism evidence="1 2">
    <name type="scientific">Argiope bruennichi</name>
    <name type="common">Wasp spider</name>
    <name type="synonym">Aranea bruennichi</name>
    <dbReference type="NCBI Taxonomy" id="94029"/>
    <lineage>
        <taxon>Eukaryota</taxon>
        <taxon>Metazoa</taxon>
        <taxon>Ecdysozoa</taxon>
        <taxon>Arthropoda</taxon>
        <taxon>Chelicerata</taxon>
        <taxon>Arachnida</taxon>
        <taxon>Araneae</taxon>
        <taxon>Araneomorphae</taxon>
        <taxon>Entelegynae</taxon>
        <taxon>Araneoidea</taxon>
        <taxon>Araneidae</taxon>
        <taxon>Argiope</taxon>
    </lineage>
</organism>
<dbReference type="AlphaFoldDB" id="A0A8T0ERV6"/>